<evidence type="ECO:0000313" key="1">
    <source>
        <dbReference type="EMBL" id="KAA6355499.1"/>
    </source>
</evidence>
<dbReference type="AlphaFoldDB" id="A0A5J4TBI1"/>
<sequence>MQSWAANTIANAKMIKDERLQSIFRPYWEQQTRETLPDIREQSIEHFSLLWGTKRTHVDANSAATKAISFKLQFKQQKRQLAKFESTDDEQTIKSKSVVDNNISLYHGNKLRLVRQLRMGSRHNGLVNNIFFVLEHNENFILEMVLGKGTGNGRFDTKGT</sequence>
<organism evidence="1 2">
    <name type="scientific">Streblomastix strix</name>
    <dbReference type="NCBI Taxonomy" id="222440"/>
    <lineage>
        <taxon>Eukaryota</taxon>
        <taxon>Metamonada</taxon>
        <taxon>Preaxostyla</taxon>
        <taxon>Oxymonadida</taxon>
        <taxon>Streblomastigidae</taxon>
        <taxon>Streblomastix</taxon>
    </lineage>
</organism>
<accession>A0A5J4TBI1</accession>
<dbReference type="Proteomes" id="UP000324800">
    <property type="component" value="Unassembled WGS sequence"/>
</dbReference>
<protein>
    <submittedName>
        <fullName evidence="1">Uncharacterized protein</fullName>
    </submittedName>
</protein>
<evidence type="ECO:0000313" key="2">
    <source>
        <dbReference type="Proteomes" id="UP000324800"/>
    </source>
</evidence>
<proteinExistence type="predicted"/>
<name>A0A5J4TBI1_9EUKA</name>
<reference evidence="1 2" key="1">
    <citation type="submission" date="2019-03" db="EMBL/GenBank/DDBJ databases">
        <title>Single cell metagenomics reveals metabolic interactions within the superorganism composed of flagellate Streblomastix strix and complex community of Bacteroidetes bacteria on its surface.</title>
        <authorList>
            <person name="Treitli S.C."/>
            <person name="Kolisko M."/>
            <person name="Husnik F."/>
            <person name="Keeling P."/>
            <person name="Hampl V."/>
        </authorList>
    </citation>
    <scope>NUCLEOTIDE SEQUENCE [LARGE SCALE GENOMIC DNA]</scope>
    <source>
        <strain evidence="1">ST1C</strain>
    </source>
</reference>
<dbReference type="EMBL" id="SNRW01034528">
    <property type="protein sequence ID" value="KAA6355499.1"/>
    <property type="molecule type" value="Genomic_DNA"/>
</dbReference>
<gene>
    <name evidence="1" type="ORF">EZS28_048974</name>
</gene>
<comment type="caution">
    <text evidence="1">The sequence shown here is derived from an EMBL/GenBank/DDBJ whole genome shotgun (WGS) entry which is preliminary data.</text>
</comment>